<dbReference type="SMART" id="SM00903">
    <property type="entry name" value="Flavin_Reduct"/>
    <property type="match status" value="1"/>
</dbReference>
<evidence type="ECO:0000313" key="5">
    <source>
        <dbReference type="Proteomes" id="UP001223978"/>
    </source>
</evidence>
<keyword evidence="5" id="KW-1185">Reference proteome</keyword>
<dbReference type="Proteomes" id="UP001223978">
    <property type="component" value="Unassembled WGS sequence"/>
</dbReference>
<accession>A0ABT6SE14</accession>
<organism evidence="4 5">
    <name type="scientific">Streptomyces cavernicola</name>
    <dbReference type="NCBI Taxonomy" id="3043613"/>
    <lineage>
        <taxon>Bacteria</taxon>
        <taxon>Bacillati</taxon>
        <taxon>Actinomycetota</taxon>
        <taxon>Actinomycetes</taxon>
        <taxon>Kitasatosporales</taxon>
        <taxon>Streptomycetaceae</taxon>
        <taxon>Streptomyces</taxon>
    </lineage>
</organism>
<dbReference type="RefSeq" id="WP_282544360.1">
    <property type="nucleotide sequence ID" value="NZ_JASCIQ010000023.1"/>
</dbReference>
<feature type="domain" description="Flavin reductase like" evidence="3">
    <location>
        <begin position="23"/>
        <end position="167"/>
    </location>
</feature>
<evidence type="ECO:0000313" key="4">
    <source>
        <dbReference type="EMBL" id="MDI3406426.1"/>
    </source>
</evidence>
<proteinExistence type="inferred from homology"/>
<comment type="similarity">
    <text evidence="1">Belongs to the non-flavoprotein flavin reductase family.</text>
</comment>
<evidence type="ECO:0000259" key="3">
    <source>
        <dbReference type="SMART" id="SM00903"/>
    </source>
</evidence>
<dbReference type="Pfam" id="PF01613">
    <property type="entry name" value="Flavin_Reduct"/>
    <property type="match status" value="1"/>
</dbReference>
<sequence>MTVTSTATGVQNAVDQRLFRDVMGHLPTGVVAITGVEVETLRPAGMIVGTFQSLSLSPALVTFSVDRSSSSWPKIRSGGRFSASVLAEHQTDVCKALSRKSGDKFEGVEWVPSPEGCPQFLGASAWIDCEIEQELDGGDHVIVIGRVLRMDGGFTEPLVFHKGKLGGYRLPAAA</sequence>
<name>A0ABT6SE14_9ACTN</name>
<dbReference type="InterPro" id="IPR012349">
    <property type="entry name" value="Split_barrel_FMN-bd"/>
</dbReference>
<dbReference type="SUPFAM" id="SSF50475">
    <property type="entry name" value="FMN-binding split barrel"/>
    <property type="match status" value="1"/>
</dbReference>
<dbReference type="PANTHER" id="PTHR30466:SF11">
    <property type="entry name" value="FLAVIN-DEPENDENT MONOOXYGENASE, REDUCTASE SUBUNIT HSAB"/>
    <property type="match status" value="1"/>
</dbReference>
<dbReference type="PANTHER" id="PTHR30466">
    <property type="entry name" value="FLAVIN REDUCTASE"/>
    <property type="match status" value="1"/>
</dbReference>
<evidence type="ECO:0000256" key="1">
    <source>
        <dbReference type="ARBA" id="ARBA00008898"/>
    </source>
</evidence>
<comment type="caution">
    <text evidence="4">The sequence shown here is derived from an EMBL/GenBank/DDBJ whole genome shotgun (WGS) entry which is preliminary data.</text>
</comment>
<dbReference type="EMBL" id="JASCIQ010000023">
    <property type="protein sequence ID" value="MDI3406426.1"/>
    <property type="molecule type" value="Genomic_DNA"/>
</dbReference>
<gene>
    <name evidence="4" type="ORF">QIS96_21780</name>
</gene>
<reference evidence="4 5" key="1">
    <citation type="submission" date="2023-05" db="EMBL/GenBank/DDBJ databases">
        <title>Draft genome sequence of Streptomyces sp. B-S-A6 isolated from a cave soil in Thailand.</title>
        <authorList>
            <person name="Chamroensaksri N."/>
            <person name="Muangham S."/>
        </authorList>
    </citation>
    <scope>NUCLEOTIDE SEQUENCE [LARGE SCALE GENOMIC DNA]</scope>
    <source>
        <strain evidence="4 5">B-S-A6</strain>
    </source>
</reference>
<evidence type="ECO:0000256" key="2">
    <source>
        <dbReference type="ARBA" id="ARBA00023002"/>
    </source>
</evidence>
<dbReference type="Gene3D" id="2.30.110.10">
    <property type="entry name" value="Electron Transport, Fmn-binding Protein, Chain A"/>
    <property type="match status" value="1"/>
</dbReference>
<protein>
    <submittedName>
        <fullName evidence="4">Flavin reductase family protein</fullName>
    </submittedName>
</protein>
<dbReference type="InterPro" id="IPR002563">
    <property type="entry name" value="Flavin_Rdtase-like_dom"/>
</dbReference>
<keyword evidence="2" id="KW-0560">Oxidoreductase</keyword>
<dbReference type="InterPro" id="IPR050268">
    <property type="entry name" value="NADH-dep_flavin_reductase"/>
</dbReference>